<accession>A0A6J8DU94</accession>
<comment type="subcellular location">
    <subcellularLocation>
        <location evidence="2">Cytoplasm</location>
    </subcellularLocation>
    <subcellularLocation>
        <location evidence="1">Endomembrane system</location>
    </subcellularLocation>
</comment>
<dbReference type="PROSITE" id="PS50222">
    <property type="entry name" value="EF_HAND_2"/>
    <property type="match status" value="1"/>
</dbReference>
<dbReference type="PANTHER" id="PTHR46735">
    <property type="entry name" value="CALPAIN, SMALL SUBUNIT 1 A-RELATED"/>
    <property type="match status" value="1"/>
</dbReference>
<dbReference type="GO" id="GO:0012505">
    <property type="term" value="C:endomembrane system"/>
    <property type="evidence" value="ECO:0007669"/>
    <property type="project" value="UniProtKB-SubCell"/>
</dbReference>
<organism evidence="9 10">
    <name type="scientific">Mytilus coruscus</name>
    <name type="common">Sea mussel</name>
    <dbReference type="NCBI Taxonomy" id="42192"/>
    <lineage>
        <taxon>Eukaryota</taxon>
        <taxon>Metazoa</taxon>
        <taxon>Spiralia</taxon>
        <taxon>Lophotrochozoa</taxon>
        <taxon>Mollusca</taxon>
        <taxon>Bivalvia</taxon>
        <taxon>Autobranchia</taxon>
        <taxon>Pteriomorphia</taxon>
        <taxon>Mytilida</taxon>
        <taxon>Mytiloidea</taxon>
        <taxon>Mytilidae</taxon>
        <taxon>Mytilinae</taxon>
        <taxon>Mytilus</taxon>
    </lineage>
</organism>
<dbReference type="PANTHER" id="PTHR46735:SF3">
    <property type="entry name" value="CALPAIN SMALL SUBUNIT 1-RELATED"/>
    <property type="match status" value="1"/>
</dbReference>
<evidence type="ECO:0000313" key="9">
    <source>
        <dbReference type="EMBL" id="CAC5411292.1"/>
    </source>
</evidence>
<dbReference type="SUPFAM" id="SSF47473">
    <property type="entry name" value="EF-hand"/>
    <property type="match status" value="1"/>
</dbReference>
<keyword evidence="10" id="KW-1185">Reference proteome</keyword>
<evidence type="ECO:0000256" key="6">
    <source>
        <dbReference type="ARBA" id="ARBA00022837"/>
    </source>
</evidence>
<dbReference type="GO" id="GO:0005737">
    <property type="term" value="C:cytoplasm"/>
    <property type="evidence" value="ECO:0007669"/>
    <property type="project" value="UniProtKB-SubCell"/>
</dbReference>
<evidence type="ECO:0000259" key="8">
    <source>
        <dbReference type="PROSITE" id="PS50222"/>
    </source>
</evidence>
<evidence type="ECO:0000313" key="10">
    <source>
        <dbReference type="Proteomes" id="UP000507470"/>
    </source>
</evidence>
<evidence type="ECO:0000256" key="3">
    <source>
        <dbReference type="ARBA" id="ARBA00022490"/>
    </source>
</evidence>
<dbReference type="Proteomes" id="UP000507470">
    <property type="component" value="Unassembled WGS sequence"/>
</dbReference>
<evidence type="ECO:0000256" key="5">
    <source>
        <dbReference type="ARBA" id="ARBA00022737"/>
    </source>
</evidence>
<feature type="domain" description="EF-hand" evidence="8">
    <location>
        <begin position="148"/>
        <end position="183"/>
    </location>
</feature>
<name>A0A6J8DU94_MYTCO</name>
<keyword evidence="3" id="KW-0963">Cytoplasm</keyword>
<keyword evidence="5" id="KW-0677">Repeat</keyword>
<dbReference type="EMBL" id="CACVKT020007840">
    <property type="protein sequence ID" value="CAC5411292.1"/>
    <property type="molecule type" value="Genomic_DNA"/>
</dbReference>
<protein>
    <recommendedName>
        <fullName evidence="8">EF-hand domain-containing protein</fullName>
    </recommendedName>
</protein>
<gene>
    <name evidence="9" type="ORF">MCOR_44406</name>
</gene>
<evidence type="ECO:0000256" key="1">
    <source>
        <dbReference type="ARBA" id="ARBA00004308"/>
    </source>
</evidence>
<dbReference type="InterPro" id="IPR018247">
    <property type="entry name" value="EF_Hand_1_Ca_BS"/>
</dbReference>
<dbReference type="Gene3D" id="1.10.238.10">
    <property type="entry name" value="EF-hand"/>
    <property type="match status" value="1"/>
</dbReference>
<dbReference type="PROSITE" id="PS00018">
    <property type="entry name" value="EF_HAND_1"/>
    <property type="match status" value="1"/>
</dbReference>
<dbReference type="AlphaFoldDB" id="A0A6J8DU94"/>
<dbReference type="InterPro" id="IPR011992">
    <property type="entry name" value="EF-hand-dom_pair"/>
</dbReference>
<keyword evidence="6" id="KW-0106">Calcium</keyword>
<dbReference type="OrthoDB" id="186625at2759"/>
<sequence length="299" mass="35264">MAYYNQAGQYQAGYQQGHGQPAQHGQYYQQQYQHYQQPSQQYGDYGNYFQQSVFSTNAWQAFQFQTPNELQQVFQMELQKNPANGRRHAIQAEDLCNIMNNCHTIRNFFRCHEGYIHWSRELCSIMLSMLDRSGDGFMQWNEFQELQQCLVQWYQMFKQFDYDGSGYIEANELVNIVRTQFKYNLTPQSIETLLKRYSRVIMWGGQEKCLIAFDDFVSVSVRLRAYTDAFRKRDQLQNGGDSGTCTFAYDDRNISVAKIDTTDSNKDSTCFELNHLNYSFVYIIQSNTSIHDYYITSVF</sequence>
<proteinExistence type="predicted"/>
<dbReference type="InterPro" id="IPR002048">
    <property type="entry name" value="EF_hand_dom"/>
</dbReference>
<dbReference type="Pfam" id="PF13405">
    <property type="entry name" value="EF-hand_6"/>
    <property type="match status" value="1"/>
</dbReference>
<evidence type="ECO:0000256" key="4">
    <source>
        <dbReference type="ARBA" id="ARBA00022723"/>
    </source>
</evidence>
<evidence type="ECO:0000256" key="2">
    <source>
        <dbReference type="ARBA" id="ARBA00004496"/>
    </source>
</evidence>
<dbReference type="SMART" id="SM00054">
    <property type="entry name" value="EFh"/>
    <property type="match status" value="1"/>
</dbReference>
<keyword evidence="4" id="KW-0479">Metal-binding</keyword>
<dbReference type="GO" id="GO:0005509">
    <property type="term" value="F:calcium ion binding"/>
    <property type="evidence" value="ECO:0007669"/>
    <property type="project" value="InterPro"/>
</dbReference>
<keyword evidence="7" id="KW-0472">Membrane</keyword>
<evidence type="ECO:0000256" key="7">
    <source>
        <dbReference type="ARBA" id="ARBA00023136"/>
    </source>
</evidence>
<reference evidence="9 10" key="1">
    <citation type="submission" date="2020-06" db="EMBL/GenBank/DDBJ databases">
        <authorList>
            <person name="Li R."/>
            <person name="Bekaert M."/>
        </authorList>
    </citation>
    <scope>NUCLEOTIDE SEQUENCE [LARGE SCALE GENOMIC DNA]</scope>
    <source>
        <strain evidence="10">wild</strain>
    </source>
</reference>